<gene>
    <name evidence="7" type="primary">mtnN</name>
    <name evidence="7" type="ORF">ACFSDA_02800</name>
</gene>
<dbReference type="Proteomes" id="UP001597280">
    <property type="component" value="Unassembled WGS sequence"/>
</dbReference>
<dbReference type="RefSeq" id="WP_137768900.1">
    <property type="nucleotide sequence ID" value="NZ_BAAAIS010000002.1"/>
</dbReference>
<organism evidence="7 8">
    <name type="scientific">Brachybacterium rhamnosum</name>
    <dbReference type="NCBI Taxonomy" id="173361"/>
    <lineage>
        <taxon>Bacteria</taxon>
        <taxon>Bacillati</taxon>
        <taxon>Actinomycetota</taxon>
        <taxon>Actinomycetes</taxon>
        <taxon>Micrococcales</taxon>
        <taxon>Dermabacteraceae</taxon>
        <taxon>Brachybacterium</taxon>
    </lineage>
</organism>
<evidence type="ECO:0000256" key="3">
    <source>
        <dbReference type="ARBA" id="ARBA00022605"/>
    </source>
</evidence>
<dbReference type="EC" id="3.2.2.9" evidence="2"/>
<comment type="pathway">
    <text evidence="1">Amino-acid biosynthesis; L-methionine biosynthesis via salvage pathway; S-methyl-5-thio-alpha-D-ribose 1-phosphate from S-methyl-5'-thioadenosine (hydrolase route): step 1/2.</text>
</comment>
<dbReference type="InterPro" id="IPR010049">
    <property type="entry name" value="MTA_SAH_Nsdase"/>
</dbReference>
<evidence type="ECO:0000256" key="2">
    <source>
        <dbReference type="ARBA" id="ARBA00011974"/>
    </source>
</evidence>
<dbReference type="GO" id="GO:0008930">
    <property type="term" value="F:methylthioadenosine nucleosidase activity"/>
    <property type="evidence" value="ECO:0007669"/>
    <property type="project" value="UniProtKB-EC"/>
</dbReference>
<dbReference type="InterPro" id="IPR000845">
    <property type="entry name" value="Nucleoside_phosphorylase_d"/>
</dbReference>
<proteinExistence type="predicted"/>
<dbReference type="CDD" id="cd09008">
    <property type="entry name" value="MTAN"/>
    <property type="match status" value="1"/>
</dbReference>
<dbReference type="EMBL" id="JBHUFL010000002">
    <property type="protein sequence ID" value="MFD1833994.1"/>
    <property type="molecule type" value="Genomic_DNA"/>
</dbReference>
<dbReference type="Pfam" id="PF01048">
    <property type="entry name" value="PNP_UDP_1"/>
    <property type="match status" value="1"/>
</dbReference>
<keyword evidence="5" id="KW-0486">Methionine biosynthesis</keyword>
<evidence type="ECO:0000256" key="4">
    <source>
        <dbReference type="ARBA" id="ARBA00022801"/>
    </source>
</evidence>
<keyword evidence="3" id="KW-0028">Amino-acid biosynthesis</keyword>
<dbReference type="GO" id="GO:0008782">
    <property type="term" value="F:adenosylhomocysteine nucleosidase activity"/>
    <property type="evidence" value="ECO:0007669"/>
    <property type="project" value="UniProtKB-EC"/>
</dbReference>
<feature type="domain" description="Nucleoside phosphorylase" evidence="6">
    <location>
        <begin position="21"/>
        <end position="250"/>
    </location>
</feature>
<name>A0ABW4PUT4_9MICO</name>
<evidence type="ECO:0000313" key="7">
    <source>
        <dbReference type="EMBL" id="MFD1833994.1"/>
    </source>
</evidence>
<dbReference type="PANTHER" id="PTHR46832">
    <property type="entry name" value="5'-METHYLTHIOADENOSINE/S-ADENOSYLHOMOCYSTEINE NUCLEOSIDASE"/>
    <property type="match status" value="1"/>
</dbReference>
<keyword evidence="8" id="KW-1185">Reference proteome</keyword>
<dbReference type="InterPro" id="IPR035994">
    <property type="entry name" value="Nucleoside_phosphorylase_sf"/>
</dbReference>
<dbReference type="Gene3D" id="3.40.50.1580">
    <property type="entry name" value="Nucleoside phosphorylase domain"/>
    <property type="match status" value="1"/>
</dbReference>
<dbReference type="SUPFAM" id="SSF53167">
    <property type="entry name" value="Purine and uridine phosphorylases"/>
    <property type="match status" value="1"/>
</dbReference>
<sequence length="253" mass="24989">MTHASDVPVGPDAPARPAGPLLVLAAMPEEAAAITALMADAEPLAVPLAGVAAVRGALGGQDTAVVTTGIGVAASTAAATWAILSLRPRAAVAAGSCGGLAADVEVGTLIVGDAFTWSIADATAFGYAPGQVPGGPERHVAEAAIADLAEASARAVDEGAGVRRGLMLAGDAFVTAPLAAPMRERFPEALSADMETTASARTAEALGVPFAALRAVSDLCGPAAGQQFHLELDEVARTSALAVQELAARLARG</sequence>
<protein>
    <recommendedName>
        <fullName evidence="2">adenosylhomocysteine nucleosidase</fullName>
        <ecNumber evidence="2">3.2.2.9</ecNumber>
    </recommendedName>
</protein>
<comment type="caution">
    <text evidence="7">The sequence shown here is derived from an EMBL/GenBank/DDBJ whole genome shotgun (WGS) entry which is preliminary data.</text>
</comment>
<evidence type="ECO:0000256" key="1">
    <source>
        <dbReference type="ARBA" id="ARBA00004945"/>
    </source>
</evidence>
<dbReference type="NCBIfam" id="TIGR01704">
    <property type="entry name" value="MTA_SAH-Nsdase"/>
    <property type="match status" value="1"/>
</dbReference>
<reference evidence="8" key="1">
    <citation type="journal article" date="2019" name="Int. J. Syst. Evol. Microbiol.">
        <title>The Global Catalogue of Microorganisms (GCM) 10K type strain sequencing project: providing services to taxonomists for standard genome sequencing and annotation.</title>
        <authorList>
            <consortium name="The Broad Institute Genomics Platform"/>
            <consortium name="The Broad Institute Genome Sequencing Center for Infectious Disease"/>
            <person name="Wu L."/>
            <person name="Ma J."/>
        </authorList>
    </citation>
    <scope>NUCLEOTIDE SEQUENCE [LARGE SCALE GENOMIC DNA]</scope>
    <source>
        <strain evidence="8">JCM 11650</strain>
    </source>
</reference>
<dbReference type="PANTHER" id="PTHR46832:SF1">
    <property type="entry name" value="5'-METHYLTHIOADENOSINE_S-ADENOSYLHOMOCYSTEINE NUCLEOSIDASE"/>
    <property type="match status" value="1"/>
</dbReference>
<keyword evidence="7" id="KW-0326">Glycosidase</keyword>
<evidence type="ECO:0000256" key="5">
    <source>
        <dbReference type="ARBA" id="ARBA00023167"/>
    </source>
</evidence>
<accession>A0ABW4PUT4</accession>
<evidence type="ECO:0000313" key="8">
    <source>
        <dbReference type="Proteomes" id="UP001597280"/>
    </source>
</evidence>
<keyword evidence="4 7" id="KW-0378">Hydrolase</keyword>
<evidence type="ECO:0000259" key="6">
    <source>
        <dbReference type="Pfam" id="PF01048"/>
    </source>
</evidence>